<organism evidence="1 2">
    <name type="scientific">Magnetospirillum gryphiswaldense (strain DSM 6361 / JCM 21280 / NBRC 15271 / MSR-1)</name>
    <dbReference type="NCBI Taxonomy" id="431944"/>
    <lineage>
        <taxon>Bacteria</taxon>
        <taxon>Pseudomonadati</taxon>
        <taxon>Pseudomonadota</taxon>
        <taxon>Alphaproteobacteria</taxon>
        <taxon>Rhodospirillales</taxon>
        <taxon>Rhodospirillaceae</taxon>
        <taxon>Magnetospirillum</taxon>
    </lineage>
</organism>
<name>V6EZG3_MAGGM</name>
<dbReference type="EMBL" id="HG794546">
    <property type="protein sequence ID" value="CDK97618.1"/>
    <property type="molecule type" value="Genomic_DNA"/>
</dbReference>
<proteinExistence type="predicted"/>
<dbReference type="HOGENOM" id="CLU_3416844_0_0_5"/>
<dbReference type="AlphaFoldDB" id="V6EZG3"/>
<accession>V6EZG3</accession>
<dbReference type="KEGG" id="mgy:MGMSRv2__0403"/>
<keyword evidence="2" id="KW-1185">Reference proteome</keyword>
<evidence type="ECO:0000313" key="1">
    <source>
        <dbReference type="EMBL" id="CDK97618.1"/>
    </source>
</evidence>
<dbReference type="STRING" id="1430440.MGMSRv2__0403"/>
<sequence>MFLRLKDEASMLNEGINLLCVCLYCQ</sequence>
<evidence type="ECO:0000313" key="2">
    <source>
        <dbReference type="Proteomes" id="UP000018922"/>
    </source>
</evidence>
<gene>
    <name evidence="1" type="ordered locus">MGMSRv2__0403</name>
</gene>
<protein>
    <submittedName>
        <fullName evidence="1">Uncharacterized protein</fullName>
    </submittedName>
</protein>
<reference evidence="1 2" key="1">
    <citation type="journal article" date="2014" name="Genome Announc.">
        <title>Complete genome sequence of Magnetospirillum gryphiswaldense MSR-1.</title>
        <authorList>
            <person name="Wang X."/>
            <person name="Wang Q."/>
            <person name="Zhang W."/>
            <person name="Wang Y."/>
            <person name="Li L."/>
            <person name="Wen T."/>
            <person name="Zhang T."/>
            <person name="Zhang Y."/>
            <person name="Xu J."/>
            <person name="Hu J."/>
            <person name="Li S."/>
            <person name="Liu L."/>
            <person name="Liu J."/>
            <person name="Jiang W."/>
            <person name="Tian J."/>
            <person name="Li Y."/>
            <person name="Schuler D."/>
            <person name="Wang L."/>
            <person name="Li J."/>
        </authorList>
    </citation>
    <scope>NUCLEOTIDE SEQUENCE [LARGE SCALE GENOMIC DNA]</scope>
    <source>
        <strain evidence="2">DSM 6361 / JCM 21280 / NBRC 15271 / MSR-1</strain>
    </source>
</reference>
<dbReference type="Proteomes" id="UP000018922">
    <property type="component" value="Chromosome I"/>
</dbReference>